<dbReference type="GO" id="GO:0003713">
    <property type="term" value="F:transcription coactivator activity"/>
    <property type="evidence" value="ECO:0007669"/>
    <property type="project" value="InterPro"/>
</dbReference>
<sequence length="171" mass="18728">MYAKRGRGGFRSANTAKKPFNKKRASPSDDESAPAPKKAKNDAEDEPLVPVLDTDGDKNPFVALKANGTRRVTVSDFKGQTLVSIREYYEDKSDGQMKPGKKGISLPIDQYNALLAAAPLLEAVLAEREEKIARPKYDGEVAKLAEDNKEEDEAGAKAGDGEEKEEEEEEE</sequence>
<dbReference type="Gene3D" id="2.30.31.10">
    <property type="entry name" value="Transcriptional Coactivator Pc4, Chain A"/>
    <property type="match status" value="1"/>
</dbReference>
<feature type="region of interest" description="Disordered" evidence="7">
    <location>
        <begin position="1"/>
        <end position="58"/>
    </location>
</feature>
<feature type="domain" description="Transcriptional coactivator p15 (PC4) C-terminal" evidence="8">
    <location>
        <begin position="67"/>
        <end position="116"/>
    </location>
</feature>
<evidence type="ECO:0000313" key="9">
    <source>
        <dbReference type="EMBL" id="OAG03691.1"/>
    </source>
</evidence>
<protein>
    <submittedName>
        <fullName evidence="9">PC4-domain-containing protein</fullName>
    </submittedName>
</protein>
<evidence type="ECO:0000259" key="8">
    <source>
        <dbReference type="Pfam" id="PF02229"/>
    </source>
</evidence>
<evidence type="ECO:0000256" key="4">
    <source>
        <dbReference type="ARBA" id="ARBA00023125"/>
    </source>
</evidence>
<keyword evidence="5" id="KW-0804">Transcription</keyword>
<dbReference type="GO" id="GO:0003677">
    <property type="term" value="F:DNA binding"/>
    <property type="evidence" value="ECO:0007669"/>
    <property type="project" value="UniProtKB-KW"/>
</dbReference>
<comment type="similarity">
    <text evidence="2">Belongs to the transcriptional coactivator PC4 family.</text>
</comment>
<dbReference type="GO" id="GO:0060261">
    <property type="term" value="P:positive regulation of transcription initiation by RNA polymerase II"/>
    <property type="evidence" value="ECO:0007669"/>
    <property type="project" value="InterPro"/>
</dbReference>
<dbReference type="InterPro" id="IPR009044">
    <property type="entry name" value="ssDNA-bd_transcriptional_reg"/>
</dbReference>
<keyword evidence="10" id="KW-1185">Reference proteome</keyword>
<proteinExistence type="inferred from homology"/>
<dbReference type="STRING" id="1460663.A0A177C993"/>
<evidence type="ECO:0000256" key="7">
    <source>
        <dbReference type="SAM" id="MobiDB-lite"/>
    </source>
</evidence>
<organism evidence="9 10">
    <name type="scientific">Paraphaeosphaeria sporulosa</name>
    <dbReference type="NCBI Taxonomy" id="1460663"/>
    <lineage>
        <taxon>Eukaryota</taxon>
        <taxon>Fungi</taxon>
        <taxon>Dikarya</taxon>
        <taxon>Ascomycota</taxon>
        <taxon>Pezizomycotina</taxon>
        <taxon>Dothideomycetes</taxon>
        <taxon>Pleosporomycetidae</taxon>
        <taxon>Pleosporales</taxon>
        <taxon>Massarineae</taxon>
        <taxon>Didymosphaeriaceae</taxon>
        <taxon>Paraphaeosphaeria</taxon>
    </lineage>
</organism>
<evidence type="ECO:0000256" key="3">
    <source>
        <dbReference type="ARBA" id="ARBA00023015"/>
    </source>
</evidence>
<keyword evidence="4" id="KW-0238">DNA-binding</keyword>
<dbReference type="InParanoid" id="A0A177C993"/>
<dbReference type="PANTHER" id="PTHR13215">
    <property type="entry name" value="RNA POLYMERASE II TRANSCRIPTIONAL COACTIVATOR"/>
    <property type="match status" value="1"/>
</dbReference>
<feature type="compositionally biased region" description="Basic and acidic residues" evidence="7">
    <location>
        <begin position="131"/>
        <end position="147"/>
    </location>
</feature>
<comment type="subcellular location">
    <subcellularLocation>
        <location evidence="1">Nucleus</location>
    </subcellularLocation>
</comment>
<dbReference type="GO" id="GO:0005634">
    <property type="term" value="C:nucleus"/>
    <property type="evidence" value="ECO:0007669"/>
    <property type="project" value="UniProtKB-SubCell"/>
</dbReference>
<accession>A0A177C993</accession>
<dbReference type="SUPFAM" id="SSF54447">
    <property type="entry name" value="ssDNA-binding transcriptional regulator domain"/>
    <property type="match status" value="1"/>
</dbReference>
<evidence type="ECO:0000313" key="10">
    <source>
        <dbReference type="Proteomes" id="UP000077069"/>
    </source>
</evidence>
<evidence type="ECO:0000256" key="1">
    <source>
        <dbReference type="ARBA" id="ARBA00004123"/>
    </source>
</evidence>
<feature type="compositionally biased region" description="Acidic residues" evidence="7">
    <location>
        <begin position="162"/>
        <end position="171"/>
    </location>
</feature>
<feature type="region of interest" description="Disordered" evidence="7">
    <location>
        <begin position="131"/>
        <end position="171"/>
    </location>
</feature>
<dbReference type="AlphaFoldDB" id="A0A177C993"/>
<evidence type="ECO:0000256" key="2">
    <source>
        <dbReference type="ARBA" id="ARBA00009001"/>
    </source>
</evidence>
<evidence type="ECO:0000256" key="5">
    <source>
        <dbReference type="ARBA" id="ARBA00023163"/>
    </source>
</evidence>
<reference evidence="9 10" key="1">
    <citation type="submission" date="2016-05" db="EMBL/GenBank/DDBJ databases">
        <title>Comparative analysis of secretome profiles of manganese(II)-oxidizing ascomycete fungi.</title>
        <authorList>
            <consortium name="DOE Joint Genome Institute"/>
            <person name="Zeiner C.A."/>
            <person name="Purvine S.O."/>
            <person name="Zink E.M."/>
            <person name="Wu S."/>
            <person name="Pasa-Tolic L."/>
            <person name="Chaput D.L."/>
            <person name="Haridas S."/>
            <person name="Grigoriev I.V."/>
            <person name="Santelli C.M."/>
            <person name="Hansel C.M."/>
        </authorList>
    </citation>
    <scope>NUCLEOTIDE SEQUENCE [LARGE SCALE GENOMIC DNA]</scope>
    <source>
        <strain evidence="9 10">AP3s5-JAC2a</strain>
    </source>
</reference>
<dbReference type="EMBL" id="KV441554">
    <property type="protein sequence ID" value="OAG03691.1"/>
    <property type="molecule type" value="Genomic_DNA"/>
</dbReference>
<dbReference type="Proteomes" id="UP000077069">
    <property type="component" value="Unassembled WGS sequence"/>
</dbReference>
<dbReference type="Pfam" id="PF02229">
    <property type="entry name" value="PC4"/>
    <property type="match status" value="1"/>
</dbReference>
<keyword evidence="3" id="KW-0805">Transcription regulation</keyword>
<dbReference type="GeneID" id="28768498"/>
<dbReference type="RefSeq" id="XP_018034056.1">
    <property type="nucleotide sequence ID" value="XM_018185012.1"/>
</dbReference>
<keyword evidence="6" id="KW-0539">Nucleus</keyword>
<dbReference type="OrthoDB" id="2505440at2759"/>
<gene>
    <name evidence="9" type="ORF">CC84DRAFT_1260803</name>
</gene>
<evidence type="ECO:0000256" key="6">
    <source>
        <dbReference type="ARBA" id="ARBA00023242"/>
    </source>
</evidence>
<name>A0A177C993_9PLEO</name>
<dbReference type="InterPro" id="IPR003173">
    <property type="entry name" value="PC4_C"/>
</dbReference>
<dbReference type="InterPro" id="IPR045125">
    <property type="entry name" value="Sub1/Tcp4-like"/>
</dbReference>